<feature type="transmembrane region" description="Helical" evidence="5">
    <location>
        <begin position="99"/>
        <end position="127"/>
    </location>
</feature>
<name>A0A7C4FDS3_9CREN</name>
<evidence type="ECO:0000256" key="1">
    <source>
        <dbReference type="ARBA" id="ARBA00004141"/>
    </source>
</evidence>
<keyword evidence="3 5" id="KW-1133">Transmembrane helix</keyword>
<feature type="transmembrane region" description="Helical" evidence="5">
    <location>
        <begin position="7"/>
        <end position="27"/>
    </location>
</feature>
<feature type="transmembrane region" description="Helical" evidence="5">
    <location>
        <begin position="139"/>
        <end position="159"/>
    </location>
</feature>
<evidence type="ECO:0000256" key="5">
    <source>
        <dbReference type="SAM" id="Phobius"/>
    </source>
</evidence>
<proteinExistence type="predicted"/>
<dbReference type="Pfam" id="PF02163">
    <property type="entry name" value="Peptidase_M50"/>
    <property type="match status" value="1"/>
</dbReference>
<keyword evidence="4 5" id="KW-0472">Membrane</keyword>
<evidence type="ECO:0000256" key="3">
    <source>
        <dbReference type="ARBA" id="ARBA00022989"/>
    </source>
</evidence>
<dbReference type="AlphaFoldDB" id="A0A7C4FDS3"/>
<dbReference type="PANTHER" id="PTHR35864:SF1">
    <property type="entry name" value="ZINC METALLOPROTEASE YWHC-RELATED"/>
    <property type="match status" value="1"/>
</dbReference>
<evidence type="ECO:0000259" key="6">
    <source>
        <dbReference type="Pfam" id="PF02163"/>
    </source>
</evidence>
<dbReference type="GO" id="GO:0006508">
    <property type="term" value="P:proteolysis"/>
    <property type="evidence" value="ECO:0007669"/>
    <property type="project" value="InterPro"/>
</dbReference>
<protein>
    <submittedName>
        <fullName evidence="7">M50 family peptidase</fullName>
    </submittedName>
</protein>
<feature type="transmembrane region" description="Helical" evidence="5">
    <location>
        <begin position="62"/>
        <end position="79"/>
    </location>
</feature>
<organism evidence="7">
    <name type="scientific">Ignisphaera aggregans</name>
    <dbReference type="NCBI Taxonomy" id="334771"/>
    <lineage>
        <taxon>Archaea</taxon>
        <taxon>Thermoproteota</taxon>
        <taxon>Thermoprotei</taxon>
        <taxon>Desulfurococcales</taxon>
        <taxon>Desulfurococcaceae</taxon>
        <taxon>Ignisphaera</taxon>
    </lineage>
</organism>
<dbReference type="InterPro" id="IPR008915">
    <property type="entry name" value="Peptidase_M50"/>
</dbReference>
<dbReference type="EMBL" id="DTFF01000039">
    <property type="protein sequence ID" value="HGI87564.1"/>
    <property type="molecule type" value="Genomic_DNA"/>
</dbReference>
<comment type="subcellular location">
    <subcellularLocation>
        <location evidence="1">Membrane</location>
        <topology evidence="1">Multi-pass membrane protein</topology>
    </subcellularLocation>
</comment>
<reference evidence="7" key="1">
    <citation type="journal article" date="2020" name="mSystems">
        <title>Genome- and Community-Level Interaction Insights into Carbon Utilization and Element Cycling Functions of Hydrothermarchaeota in Hydrothermal Sediment.</title>
        <authorList>
            <person name="Zhou Z."/>
            <person name="Liu Y."/>
            <person name="Xu W."/>
            <person name="Pan J."/>
            <person name="Luo Z.H."/>
            <person name="Li M."/>
        </authorList>
    </citation>
    <scope>NUCLEOTIDE SEQUENCE [LARGE SCALE GENOMIC DNA]</scope>
    <source>
        <strain evidence="7">SpSt-732</strain>
    </source>
</reference>
<feature type="domain" description="Peptidase M50" evidence="6">
    <location>
        <begin position="136"/>
        <end position="173"/>
    </location>
</feature>
<sequence length="192" mass="21100">MDAREVLDLLASTTVVFLAFSINHMMAGNVERMLAYLLATATAFLLHELAHRGVAKSRGVYAVYRAWYPGLLLALVFAIGTRGRFVFVAPGAVEIYMPIYIPGLEAAIAVAGPIVNTVVALTCLPLVLTQAQLYPLTMYAYTVGYVNAFLAFFNLLPIPPLDGFKVLRASWVRWLTAFTLAVAMLFSYVFLL</sequence>
<dbReference type="CDD" id="cd05709">
    <property type="entry name" value="S2P-M50"/>
    <property type="match status" value="1"/>
</dbReference>
<evidence type="ECO:0000256" key="4">
    <source>
        <dbReference type="ARBA" id="ARBA00023136"/>
    </source>
</evidence>
<keyword evidence="2 5" id="KW-0812">Transmembrane</keyword>
<comment type="caution">
    <text evidence="7">The sequence shown here is derived from an EMBL/GenBank/DDBJ whole genome shotgun (WGS) entry which is preliminary data.</text>
</comment>
<dbReference type="InterPro" id="IPR052348">
    <property type="entry name" value="Metallopeptidase_M50B"/>
</dbReference>
<feature type="transmembrane region" description="Helical" evidence="5">
    <location>
        <begin position="171"/>
        <end position="191"/>
    </location>
</feature>
<evidence type="ECO:0000313" key="7">
    <source>
        <dbReference type="EMBL" id="HGI87564.1"/>
    </source>
</evidence>
<gene>
    <name evidence="7" type="ORF">ENV14_04130</name>
</gene>
<dbReference type="PANTHER" id="PTHR35864">
    <property type="entry name" value="ZINC METALLOPROTEASE MJ0611-RELATED"/>
    <property type="match status" value="1"/>
</dbReference>
<evidence type="ECO:0000256" key="2">
    <source>
        <dbReference type="ARBA" id="ARBA00022692"/>
    </source>
</evidence>
<dbReference type="GO" id="GO:0016020">
    <property type="term" value="C:membrane"/>
    <property type="evidence" value="ECO:0007669"/>
    <property type="project" value="UniProtKB-SubCell"/>
</dbReference>
<feature type="transmembrane region" description="Helical" evidence="5">
    <location>
        <begin position="33"/>
        <end position="50"/>
    </location>
</feature>
<accession>A0A7C4FDS3</accession>